<keyword evidence="1" id="KW-0808">Transferase</keyword>
<dbReference type="InterPro" id="IPR041062">
    <property type="entry name" value="Csm1_B"/>
</dbReference>
<organism evidence="3">
    <name type="scientific">marine sediment metagenome</name>
    <dbReference type="NCBI Taxonomy" id="412755"/>
    <lineage>
        <taxon>unclassified sequences</taxon>
        <taxon>metagenomes</taxon>
        <taxon>ecological metagenomes</taxon>
    </lineage>
</organism>
<dbReference type="InterPro" id="IPR052117">
    <property type="entry name" value="Cas10/Csm1_subtype-III-A"/>
</dbReference>
<dbReference type="PANTHER" id="PTHR36528">
    <property type="entry name" value="CRISPR SYSTEM SINGLE-STRAND-SPECIFIC DEOXYRIBONUCLEASE CAS10/CSM1 (SUBTYPE III-A)"/>
    <property type="match status" value="1"/>
</dbReference>
<gene>
    <name evidence="3" type="ORF">S03H2_35354</name>
</gene>
<feature type="non-terminal residue" evidence="3">
    <location>
        <position position="1"/>
    </location>
</feature>
<dbReference type="NCBIfam" id="TIGR02578">
    <property type="entry name" value="cas_TM1811_Csm1"/>
    <property type="match status" value="1"/>
</dbReference>
<comment type="caution">
    <text evidence="3">The sequence shown here is derived from an EMBL/GenBank/DDBJ whole genome shotgun (WGS) entry which is preliminary data.</text>
</comment>
<feature type="domain" description="Csm1 subunit" evidence="2">
    <location>
        <begin position="129"/>
        <end position="211"/>
    </location>
</feature>
<accession>X1FR48</accession>
<evidence type="ECO:0000256" key="1">
    <source>
        <dbReference type="ARBA" id="ARBA00022679"/>
    </source>
</evidence>
<sequence length="283" mass="33020">FPKVKEILDPKEGESLVENYKRLWYEFIKEFKELPQEDFNTFFNSLFSLLEKYTWCIPSSTIDLPDISLFDHCKTTAAIAACLYEYHKQSDTLNDNSIKDRNIKKFILVAGDLSGIQKYIFNLSRTNVKGVSKRLRARSFYLQALTEVSMHYILEGTGLHLICNVMNAGGRFILLMPNTKKVKENLENIYREIIDWFRKTFGGELILNLNWDLELCGDDFKVEKFSDFLDKLNENIEMKKYGKLSEIIVKNGNWAENKFLLEELYKYDKGACQSCEKFPATVP</sequence>
<dbReference type="PANTHER" id="PTHR36528:SF1">
    <property type="entry name" value="CRISPR SYSTEM SINGLE-STRAND-SPECIFIC DEOXYRIBONUCLEASE CAS10_CSM1 (SUBTYPE III-A)"/>
    <property type="match status" value="1"/>
</dbReference>
<dbReference type="InterPro" id="IPR013408">
    <property type="entry name" value="Cas10/Csm1"/>
</dbReference>
<feature type="non-terminal residue" evidence="3">
    <location>
        <position position="283"/>
    </location>
</feature>
<evidence type="ECO:0000313" key="3">
    <source>
        <dbReference type="EMBL" id="GAH48151.1"/>
    </source>
</evidence>
<proteinExistence type="predicted"/>
<name>X1FR48_9ZZZZ</name>
<protein>
    <recommendedName>
        <fullName evidence="2">Csm1 subunit domain-containing protein</fullName>
    </recommendedName>
</protein>
<dbReference type="Pfam" id="PF18211">
    <property type="entry name" value="Csm1_B"/>
    <property type="match status" value="1"/>
</dbReference>
<dbReference type="GO" id="GO:0016740">
    <property type="term" value="F:transferase activity"/>
    <property type="evidence" value="ECO:0007669"/>
    <property type="project" value="UniProtKB-KW"/>
</dbReference>
<reference evidence="3" key="1">
    <citation type="journal article" date="2014" name="Front. Microbiol.">
        <title>High frequency of phylogenetically diverse reductive dehalogenase-homologous genes in deep subseafloor sedimentary metagenomes.</title>
        <authorList>
            <person name="Kawai M."/>
            <person name="Futagami T."/>
            <person name="Toyoda A."/>
            <person name="Takaki Y."/>
            <person name="Nishi S."/>
            <person name="Hori S."/>
            <person name="Arai W."/>
            <person name="Tsubouchi T."/>
            <person name="Morono Y."/>
            <person name="Uchiyama I."/>
            <person name="Ito T."/>
            <person name="Fujiyama A."/>
            <person name="Inagaki F."/>
            <person name="Takami H."/>
        </authorList>
    </citation>
    <scope>NUCLEOTIDE SEQUENCE</scope>
    <source>
        <strain evidence="3">Expedition CK06-06</strain>
    </source>
</reference>
<dbReference type="AlphaFoldDB" id="X1FR48"/>
<dbReference type="EMBL" id="BARU01021612">
    <property type="protein sequence ID" value="GAH48151.1"/>
    <property type="molecule type" value="Genomic_DNA"/>
</dbReference>
<evidence type="ECO:0000259" key="2">
    <source>
        <dbReference type="Pfam" id="PF18211"/>
    </source>
</evidence>